<feature type="compositionally biased region" description="Basic and acidic residues" evidence="6">
    <location>
        <begin position="572"/>
        <end position="595"/>
    </location>
</feature>
<keyword evidence="4 7" id="KW-0472">Membrane</keyword>
<dbReference type="Pfam" id="PF12796">
    <property type="entry name" value="Ank_2"/>
    <property type="match status" value="1"/>
</dbReference>
<dbReference type="SUPFAM" id="SSF48403">
    <property type="entry name" value="Ankyrin repeat"/>
    <property type="match status" value="1"/>
</dbReference>
<dbReference type="Proteomes" id="UP000670092">
    <property type="component" value="Unassembled WGS sequence"/>
</dbReference>
<dbReference type="SUPFAM" id="SSF144083">
    <property type="entry name" value="Magnesium transport protein CorA, transmembrane region"/>
    <property type="match status" value="1"/>
</dbReference>
<keyword evidence="2 7" id="KW-0812">Transmembrane</keyword>
<feature type="compositionally biased region" description="Low complexity" evidence="6">
    <location>
        <begin position="469"/>
        <end position="478"/>
    </location>
</feature>
<feature type="transmembrane region" description="Helical" evidence="7">
    <location>
        <begin position="1274"/>
        <end position="1293"/>
    </location>
</feature>
<dbReference type="Gene3D" id="1.20.58.340">
    <property type="entry name" value="Magnesium transport protein CorA, transmembrane region"/>
    <property type="match status" value="1"/>
</dbReference>
<feature type="repeat" description="ANK" evidence="5">
    <location>
        <begin position="101"/>
        <end position="133"/>
    </location>
</feature>
<keyword evidence="3 7" id="KW-1133">Transmembrane helix</keyword>
<gene>
    <name evidence="8" type="ORF">I7I52_11937</name>
</gene>
<proteinExistence type="predicted"/>
<evidence type="ECO:0000256" key="5">
    <source>
        <dbReference type="PROSITE-ProRule" id="PRU00023"/>
    </source>
</evidence>
<keyword evidence="8" id="KW-0808">Transferase</keyword>
<dbReference type="GO" id="GO:0016301">
    <property type="term" value="F:kinase activity"/>
    <property type="evidence" value="ECO:0007669"/>
    <property type="project" value="UniProtKB-KW"/>
</dbReference>
<feature type="compositionally biased region" description="Polar residues" evidence="6">
    <location>
        <begin position="642"/>
        <end position="662"/>
    </location>
</feature>
<evidence type="ECO:0000313" key="8">
    <source>
        <dbReference type="EMBL" id="KAG5288442.1"/>
    </source>
</evidence>
<dbReference type="PROSITE" id="PS50088">
    <property type="entry name" value="ANK_REPEAT"/>
    <property type="match status" value="4"/>
</dbReference>
<reference evidence="8 9" key="1">
    <citation type="submission" date="2021-01" db="EMBL/GenBank/DDBJ databases">
        <title>Chromosome-level genome assembly of a human fungal pathogen reveals clustering of transcriptionally co-regulated genes.</title>
        <authorList>
            <person name="Voorhies M."/>
            <person name="Cohen S."/>
            <person name="Shea T.P."/>
            <person name="Petrus S."/>
            <person name="Munoz J.F."/>
            <person name="Poplawski S."/>
            <person name="Goldman W.E."/>
            <person name="Michael T."/>
            <person name="Cuomo C.A."/>
            <person name="Sil A."/>
            <person name="Beyhan S."/>
        </authorList>
    </citation>
    <scope>NUCLEOTIDE SEQUENCE [LARGE SCALE GENOMIC DNA]</scope>
    <source>
        <strain evidence="8 9">G184AR</strain>
    </source>
</reference>
<dbReference type="EMBL" id="JAEVHI010000006">
    <property type="protein sequence ID" value="KAG5288442.1"/>
    <property type="molecule type" value="Genomic_DNA"/>
</dbReference>
<feature type="compositionally biased region" description="Basic and acidic residues" evidence="6">
    <location>
        <begin position="538"/>
        <end position="562"/>
    </location>
</feature>
<feature type="transmembrane region" description="Helical" evidence="7">
    <location>
        <begin position="1305"/>
        <end position="1323"/>
    </location>
</feature>
<dbReference type="VEuPathDB" id="FungiDB:I7I52_11937"/>
<dbReference type="InterPro" id="IPR050829">
    <property type="entry name" value="CorA_MIT"/>
</dbReference>
<dbReference type="Pfam" id="PF01544">
    <property type="entry name" value="CorA"/>
    <property type="match status" value="1"/>
</dbReference>
<sequence>MDSPSNAFHSDQENTHFKLTDEPLNEYDVQHEFDSESLRVLEVVSEGNEDELLRLLDNGVDLRAVNGDGLTALHLAVVNDHELLAELLLKAGSNAESASHNGSKPLYIAAELGSLALVNLLLRFNADVESHNDETGYTAFHQALLNGHAGVAMALLENKANIDALTPDGHTPLFSAVMHDDLEITEFLLDNGANKYLRDDNGETVDKLATSDHMLELLRSDRVLHGPPIERGREKPEIHYTVPSLPTEETDKFNSCQGFQGTIIDFFLEGTEKRIEKTASVYDMLYGKGPEAIMNSAKKSKMDKQASFRWYHLPANNIEWVEILVSRHFGERESGAIVLSEESKSKLALANGIGQRYRASSTLSSYMRPLCRTIKSPDLFLGNDQADQLMLFVPFLHFETHAGYERMAAFLTNEKIRREGAVHDGERQHSKVSQFRHGRIRPGARVSISRARPGDRGVNKRSVKTVVDSQYSSSCSSSEDTKEPSHSRNIFHGGMDILSTIRTLGSKILQKSGHIVKPPRKSSDHEDDLEKGGGTTSAKDEGQPAEKDALEAERTKLGKEYEFQNIDSGDGNVRDENKEPMESTPADKIEEDKTGYPKMPPINRTSNDTRNSFHVEDLARPGTDIPARNTASPQVAEPLPSPSTNIAKNHSQNSVAENSNSPGRKARDISTHIGQPGKADATLDLHAEDDSAANQNTALPVTDGYKIEGDDVPANAVPGGTGGGIAFDIPGDDGQPADATANRTKSEGTKPAIPFDEHLVKGYLSPLSPTDSPLHLRRTLDQYFYAHLTDTAARDRGQVVYRYTLKNSAEPKIFMVDQLWLWILNDNTVISCFPQRWDVWSGQSPPAAGIGFETSPVDPAILDIPPFQDTDTRANRSQFHGRGQGHDHFSHGKMKDKNKNESGFMLGWVTGKKPKSGFSRKDSHIRTERWRASVINEERHHRSPASSNGGSSIEKKRLALLKRDPLNVHQMILSHIGLKTRDPLRSAHDLAQLITGFCICLFDEYQVPDEYQFFDFFERSIGAVIDQETQCFEDFANRLARSSLRITPSSEVFSISAETKLLVEIKDIIDELGILHMILSDQTIPIEEFSKYLVEHKKPKNANPSDDHSSPVRFPVLEGHLYRVEKMQRLANQTSKALYNLLDLKQKQNNVSEALSARKQAENASQQARATKDLTERGLENADLARQQADESIRQGRTVLVFTVVTIIFLPLSFMAAFFAINIDSFPWNKGDKLPMDYVLRYMFSISGAISIPFILIALNQDRIAEFLKSHGKPTATVVFIVLSLVILLSVIWTRDLAPGMKAAVTVFIVLLTILALAVRSIYPLFNKLHANESISTYSSSYS</sequence>
<feature type="region of interest" description="Disordered" evidence="6">
    <location>
        <begin position="421"/>
        <end position="491"/>
    </location>
</feature>
<evidence type="ECO:0000256" key="1">
    <source>
        <dbReference type="ARBA" id="ARBA00004141"/>
    </source>
</evidence>
<name>A0A8H7YBN8_AJECA</name>
<dbReference type="PANTHER" id="PTHR47685">
    <property type="entry name" value="MAGNESIUM TRANSPORT PROTEIN CORA"/>
    <property type="match status" value="1"/>
</dbReference>
<accession>A0A8H7YBN8</accession>
<dbReference type="Gene3D" id="1.25.40.20">
    <property type="entry name" value="Ankyrin repeat-containing domain"/>
    <property type="match status" value="2"/>
</dbReference>
<feature type="region of interest" description="Disordered" evidence="6">
    <location>
        <begin position="511"/>
        <end position="677"/>
    </location>
</feature>
<feature type="repeat" description="ANK" evidence="5">
    <location>
        <begin position="68"/>
        <end position="100"/>
    </location>
</feature>
<dbReference type="InterPro" id="IPR036770">
    <property type="entry name" value="Ankyrin_rpt-contain_sf"/>
</dbReference>
<dbReference type="InterPro" id="IPR002523">
    <property type="entry name" value="MgTranspt_CorA/ZnTranspt_ZntB"/>
</dbReference>
<feature type="transmembrane region" description="Helical" evidence="7">
    <location>
        <begin position="1242"/>
        <end position="1259"/>
    </location>
</feature>
<dbReference type="PANTHER" id="PTHR47685:SF1">
    <property type="entry name" value="MAGNESIUM TRANSPORT PROTEIN CORA"/>
    <property type="match status" value="1"/>
</dbReference>
<dbReference type="GO" id="GO:0016020">
    <property type="term" value="C:membrane"/>
    <property type="evidence" value="ECO:0007669"/>
    <property type="project" value="UniProtKB-SubCell"/>
</dbReference>
<feature type="repeat" description="ANK" evidence="5">
    <location>
        <begin position="135"/>
        <end position="167"/>
    </location>
</feature>
<dbReference type="PROSITE" id="PS50297">
    <property type="entry name" value="ANK_REP_REGION"/>
    <property type="match status" value="4"/>
</dbReference>
<protein>
    <submittedName>
        <fullName evidence="8">Serine/threonine-protein kinase ripk4</fullName>
    </submittedName>
</protein>
<dbReference type="InterPro" id="IPR045863">
    <property type="entry name" value="CorA_TM1_TM2"/>
</dbReference>
<dbReference type="OrthoDB" id="341259at2759"/>
<evidence type="ECO:0000256" key="4">
    <source>
        <dbReference type="ARBA" id="ARBA00023136"/>
    </source>
</evidence>
<comment type="subcellular location">
    <subcellularLocation>
        <location evidence="1">Membrane</location>
        <topology evidence="1">Multi-pass membrane protein</topology>
    </subcellularLocation>
</comment>
<feature type="repeat" description="ANK" evidence="5">
    <location>
        <begin position="168"/>
        <end position="200"/>
    </location>
</feature>
<feature type="transmembrane region" description="Helical" evidence="7">
    <location>
        <begin position="1199"/>
        <end position="1221"/>
    </location>
</feature>
<evidence type="ECO:0000313" key="9">
    <source>
        <dbReference type="Proteomes" id="UP000670092"/>
    </source>
</evidence>
<comment type="caution">
    <text evidence="8">The sequence shown here is derived from an EMBL/GenBank/DDBJ whole genome shotgun (WGS) entry which is preliminary data.</text>
</comment>
<feature type="region of interest" description="Disordered" evidence="6">
    <location>
        <begin position="1153"/>
        <end position="1173"/>
    </location>
</feature>
<evidence type="ECO:0000256" key="2">
    <source>
        <dbReference type="ARBA" id="ARBA00022692"/>
    </source>
</evidence>
<organism evidence="8 9">
    <name type="scientific">Ajellomyces capsulatus</name>
    <name type="common">Darling's disease fungus</name>
    <name type="synonym">Histoplasma capsulatum</name>
    <dbReference type="NCBI Taxonomy" id="5037"/>
    <lineage>
        <taxon>Eukaryota</taxon>
        <taxon>Fungi</taxon>
        <taxon>Dikarya</taxon>
        <taxon>Ascomycota</taxon>
        <taxon>Pezizomycotina</taxon>
        <taxon>Eurotiomycetes</taxon>
        <taxon>Eurotiomycetidae</taxon>
        <taxon>Onygenales</taxon>
        <taxon>Ajellomycetaceae</taxon>
        <taxon>Histoplasma</taxon>
    </lineage>
</organism>
<feature type="compositionally biased region" description="Basic and acidic residues" evidence="6">
    <location>
        <begin position="521"/>
        <end position="531"/>
    </location>
</feature>
<feature type="region of interest" description="Disordered" evidence="6">
    <location>
        <begin position="1"/>
        <end position="22"/>
    </location>
</feature>
<keyword evidence="5" id="KW-0040">ANK repeat</keyword>
<evidence type="ECO:0000256" key="3">
    <source>
        <dbReference type="ARBA" id="ARBA00022989"/>
    </source>
</evidence>
<dbReference type="InterPro" id="IPR002110">
    <property type="entry name" value="Ankyrin_rpt"/>
</dbReference>
<dbReference type="Pfam" id="PF13637">
    <property type="entry name" value="Ank_4"/>
    <property type="match status" value="1"/>
</dbReference>
<evidence type="ECO:0000256" key="7">
    <source>
        <dbReference type="SAM" id="Phobius"/>
    </source>
</evidence>
<feature type="compositionally biased region" description="Basic and acidic residues" evidence="6">
    <location>
        <begin position="10"/>
        <end position="21"/>
    </location>
</feature>
<dbReference type="GO" id="GO:0046873">
    <property type="term" value="F:metal ion transmembrane transporter activity"/>
    <property type="evidence" value="ECO:0007669"/>
    <property type="project" value="InterPro"/>
</dbReference>
<feature type="region of interest" description="Disordered" evidence="6">
    <location>
        <begin position="717"/>
        <end position="751"/>
    </location>
</feature>
<dbReference type="SMART" id="SM00248">
    <property type="entry name" value="ANK"/>
    <property type="match status" value="4"/>
</dbReference>
<evidence type="ECO:0000256" key="6">
    <source>
        <dbReference type="SAM" id="MobiDB-lite"/>
    </source>
</evidence>
<keyword evidence="8" id="KW-0418">Kinase</keyword>